<dbReference type="PROSITE" id="PS00021">
    <property type="entry name" value="KRINGLE_1"/>
    <property type="match status" value="1"/>
</dbReference>
<evidence type="ECO:0000313" key="8">
    <source>
        <dbReference type="Proteomes" id="UP000838412"/>
    </source>
</evidence>
<name>A0A8K0EM70_BRALA</name>
<dbReference type="CDD" id="cd00108">
    <property type="entry name" value="KR"/>
    <property type="match status" value="1"/>
</dbReference>
<proteinExistence type="predicted"/>
<feature type="compositionally biased region" description="Basic and acidic residues" evidence="4">
    <location>
        <begin position="281"/>
        <end position="290"/>
    </location>
</feature>
<dbReference type="AlphaFoldDB" id="A0A8K0EM70"/>
<dbReference type="InterPro" id="IPR018056">
    <property type="entry name" value="Kringle_CS"/>
</dbReference>
<dbReference type="InterPro" id="IPR000001">
    <property type="entry name" value="Kringle"/>
</dbReference>
<dbReference type="PANTHER" id="PTHR24261">
    <property type="entry name" value="PLASMINOGEN-RELATED"/>
    <property type="match status" value="1"/>
</dbReference>
<evidence type="ECO:0000313" key="7">
    <source>
        <dbReference type="EMBL" id="CAH1253329.1"/>
    </source>
</evidence>
<keyword evidence="5" id="KW-0472">Membrane</keyword>
<organism evidence="7 8">
    <name type="scientific">Branchiostoma lanceolatum</name>
    <name type="common">Common lancelet</name>
    <name type="synonym">Amphioxus lanceolatum</name>
    <dbReference type="NCBI Taxonomy" id="7740"/>
    <lineage>
        <taxon>Eukaryota</taxon>
        <taxon>Metazoa</taxon>
        <taxon>Chordata</taxon>
        <taxon>Cephalochordata</taxon>
        <taxon>Leptocardii</taxon>
        <taxon>Amphioxiformes</taxon>
        <taxon>Branchiostomatidae</taxon>
        <taxon>Branchiostoma</taxon>
    </lineage>
</organism>
<reference evidence="7" key="1">
    <citation type="submission" date="2022-01" db="EMBL/GenBank/DDBJ databases">
        <authorList>
            <person name="Braso-Vives M."/>
        </authorList>
    </citation>
    <scope>NUCLEOTIDE SEQUENCE</scope>
</reference>
<evidence type="ECO:0000256" key="4">
    <source>
        <dbReference type="SAM" id="MobiDB-lite"/>
    </source>
</evidence>
<dbReference type="SUPFAM" id="SSF49785">
    <property type="entry name" value="Galactose-binding domain-like"/>
    <property type="match status" value="1"/>
</dbReference>
<dbReference type="PANTHER" id="PTHR24261:SF7">
    <property type="entry name" value="KRINGLE DOMAIN-CONTAINING PROTEIN"/>
    <property type="match status" value="1"/>
</dbReference>
<keyword evidence="5" id="KW-0812">Transmembrane</keyword>
<feature type="domain" description="Kringle" evidence="6">
    <location>
        <begin position="123"/>
        <end position="201"/>
    </location>
</feature>
<dbReference type="SUPFAM" id="SSF57440">
    <property type="entry name" value="Kringle-like"/>
    <property type="match status" value="1"/>
</dbReference>
<dbReference type="GO" id="GO:0005102">
    <property type="term" value="F:signaling receptor binding"/>
    <property type="evidence" value="ECO:0007669"/>
    <property type="project" value="TreeGrafter"/>
</dbReference>
<feature type="region of interest" description="Disordered" evidence="4">
    <location>
        <begin position="279"/>
        <end position="300"/>
    </location>
</feature>
<dbReference type="Gene3D" id="2.60.120.260">
    <property type="entry name" value="Galactose-binding domain-like"/>
    <property type="match status" value="1"/>
</dbReference>
<dbReference type="OrthoDB" id="10027839at2759"/>
<feature type="disulfide bond" evidence="3">
    <location>
        <begin position="145"/>
        <end position="184"/>
    </location>
</feature>
<feature type="transmembrane region" description="Helical" evidence="5">
    <location>
        <begin position="51"/>
        <end position="71"/>
    </location>
</feature>
<gene>
    <name evidence="7" type="primary">LPA</name>
    <name evidence="7" type="ORF">BLAG_LOCUS13139</name>
</gene>
<keyword evidence="2 3" id="KW-1015">Disulfide bond</keyword>
<keyword evidence="5" id="KW-1133">Transmembrane helix</keyword>
<dbReference type="Proteomes" id="UP000838412">
    <property type="component" value="Chromosome 2"/>
</dbReference>
<evidence type="ECO:0000256" key="3">
    <source>
        <dbReference type="PROSITE-ProRule" id="PRU00121"/>
    </source>
</evidence>
<feature type="disulfide bond" evidence="3">
    <location>
        <begin position="124"/>
        <end position="201"/>
    </location>
</feature>
<feature type="region of interest" description="Disordered" evidence="4">
    <location>
        <begin position="81"/>
        <end position="124"/>
    </location>
</feature>
<dbReference type="InterPro" id="IPR050759">
    <property type="entry name" value="Serine_protease_kringle"/>
</dbReference>
<dbReference type="PRINTS" id="PR00018">
    <property type="entry name" value="KRINGLE"/>
</dbReference>
<dbReference type="InterPro" id="IPR013806">
    <property type="entry name" value="Kringle-like"/>
</dbReference>
<evidence type="ECO:0000256" key="2">
    <source>
        <dbReference type="ARBA" id="ARBA00023157"/>
    </source>
</evidence>
<evidence type="ECO:0000256" key="1">
    <source>
        <dbReference type="ARBA" id="ARBA00022572"/>
    </source>
</evidence>
<feature type="disulfide bond" evidence="3">
    <location>
        <begin position="173"/>
        <end position="196"/>
    </location>
</feature>
<dbReference type="InterPro" id="IPR008979">
    <property type="entry name" value="Galactose-bd-like_sf"/>
</dbReference>
<dbReference type="Gene3D" id="2.40.20.10">
    <property type="entry name" value="Plasminogen Kringle 4"/>
    <property type="match status" value="1"/>
</dbReference>
<evidence type="ECO:0000259" key="6">
    <source>
        <dbReference type="PROSITE" id="PS50070"/>
    </source>
</evidence>
<dbReference type="EMBL" id="OV696687">
    <property type="protein sequence ID" value="CAH1253329.1"/>
    <property type="molecule type" value="Genomic_DNA"/>
</dbReference>
<sequence length="369" mass="41175">MQESQTDWTYLAHMSATKPNSLYVPGAGRKGSYDVHNGGKKKKCCKIRKKLLKVIVLVFNVTMVILLAYFAEKSAFPTSSSSMEQMGTPYSARSPGSEMNVGLHGSTSQPGNPEEGYSPSRELCQEGAGTSYRGTVSVTETGKTCQRWDSQTPHWHSRKPADYPSSGLEENYCRNPDGDSGVWCFTMDPSKRWERCDVPVCGSLERSPDWAIESTITPYPDSTGPDKVLDGYHYSIWNPKAGERPWYIIFDFGVPYNLSKIGVTNYGDTTHDISTFQFQTSEKRETETREANMSAESSSDPYNWEDVLTVTDVAAATCDTQVFGGFSATGRFWKLNITRTHGTSRWQPWLREVNFFGERAGPAAESLPK</sequence>
<dbReference type="Pfam" id="PF00051">
    <property type="entry name" value="Kringle"/>
    <property type="match status" value="1"/>
</dbReference>
<dbReference type="FunFam" id="2.40.20.10:FF:000020">
    <property type="entry name" value="Uncharacterized protein"/>
    <property type="match status" value="1"/>
</dbReference>
<keyword evidence="8" id="KW-1185">Reference proteome</keyword>
<protein>
    <submittedName>
        <fullName evidence="7">LPA protein</fullName>
    </submittedName>
</protein>
<evidence type="ECO:0000256" key="5">
    <source>
        <dbReference type="SAM" id="Phobius"/>
    </source>
</evidence>
<keyword evidence="1 3" id="KW-0420">Kringle</keyword>
<accession>A0A8K0EM70</accession>
<dbReference type="InterPro" id="IPR038178">
    <property type="entry name" value="Kringle_sf"/>
</dbReference>
<dbReference type="SMART" id="SM00130">
    <property type="entry name" value="KR"/>
    <property type="match status" value="1"/>
</dbReference>
<dbReference type="GO" id="GO:0004175">
    <property type="term" value="F:endopeptidase activity"/>
    <property type="evidence" value="ECO:0007669"/>
    <property type="project" value="TreeGrafter"/>
</dbReference>
<dbReference type="PROSITE" id="PS50070">
    <property type="entry name" value="KRINGLE_2"/>
    <property type="match status" value="1"/>
</dbReference>
<dbReference type="GO" id="GO:0005615">
    <property type="term" value="C:extracellular space"/>
    <property type="evidence" value="ECO:0007669"/>
    <property type="project" value="TreeGrafter"/>
</dbReference>